<feature type="region of interest" description="Disordered" evidence="1">
    <location>
        <begin position="1"/>
        <end position="178"/>
    </location>
</feature>
<feature type="compositionally biased region" description="Basic and acidic residues" evidence="1">
    <location>
        <begin position="169"/>
        <end position="178"/>
    </location>
</feature>
<dbReference type="InParanoid" id="J4HTW9"/>
<protein>
    <submittedName>
        <fullName evidence="2">Uncharacterized protein</fullName>
    </submittedName>
</protein>
<dbReference type="OrthoDB" id="3260716at2759"/>
<dbReference type="EMBL" id="HE796950">
    <property type="protein sequence ID" value="CCL99777.1"/>
    <property type="molecule type" value="Genomic_DNA"/>
</dbReference>
<dbReference type="HOGENOM" id="CLU_129410_0_0_1"/>
<evidence type="ECO:0000256" key="1">
    <source>
        <dbReference type="SAM" id="MobiDB-lite"/>
    </source>
</evidence>
<gene>
    <name evidence="2" type="ORF">FIBRA_01799</name>
</gene>
<feature type="compositionally biased region" description="Polar residues" evidence="1">
    <location>
        <begin position="114"/>
        <end position="126"/>
    </location>
</feature>
<proteinExistence type="predicted"/>
<reference evidence="2 3" key="1">
    <citation type="journal article" date="2012" name="Appl. Environ. Microbiol.">
        <title>Short-read sequencing for genomic analysis of the brown rot fungus Fibroporia radiculosa.</title>
        <authorList>
            <person name="Tang J.D."/>
            <person name="Perkins A.D."/>
            <person name="Sonstegard T.S."/>
            <person name="Schroeder S.G."/>
            <person name="Burgess S.C."/>
            <person name="Diehl S.V."/>
        </authorList>
    </citation>
    <scope>NUCLEOTIDE SEQUENCE [LARGE SCALE GENOMIC DNA]</scope>
    <source>
        <strain evidence="2 3">TFFH 294</strain>
    </source>
</reference>
<dbReference type="RefSeq" id="XP_012179060.1">
    <property type="nucleotide sequence ID" value="XM_012323670.1"/>
</dbReference>
<dbReference type="Proteomes" id="UP000006352">
    <property type="component" value="Unassembled WGS sequence"/>
</dbReference>
<name>J4HTW9_9APHY</name>
<feature type="compositionally biased region" description="Pro residues" evidence="1">
    <location>
        <begin position="89"/>
        <end position="99"/>
    </location>
</feature>
<dbReference type="GeneID" id="24094688"/>
<evidence type="ECO:0000313" key="2">
    <source>
        <dbReference type="EMBL" id="CCL99777.1"/>
    </source>
</evidence>
<keyword evidence="3" id="KW-1185">Reference proteome</keyword>
<accession>J4HTW9</accession>
<sequence>MSAESMTSRRHNDYVGGEASAGRIPGAQDATTGHYYTAVFPKEPEHGPKRAQEHLPPPTGRDAPPVADAPPLGRNIRQVIPGDQQPGPRAVPEPHPRSPAPDSRTVIDPDPYATPTTAGDTLTGATSADVHSGLGHPGAGMSSAEYRHDGKPHRKRQAQGVSTYGSGKIPRENQAEAD</sequence>
<feature type="compositionally biased region" description="Basic and acidic residues" evidence="1">
    <location>
        <begin position="42"/>
        <end position="53"/>
    </location>
</feature>
<dbReference type="AlphaFoldDB" id="J4HTW9"/>
<evidence type="ECO:0000313" key="3">
    <source>
        <dbReference type="Proteomes" id="UP000006352"/>
    </source>
</evidence>
<organism evidence="2 3">
    <name type="scientific">Fibroporia radiculosa</name>
    <dbReference type="NCBI Taxonomy" id="599839"/>
    <lineage>
        <taxon>Eukaryota</taxon>
        <taxon>Fungi</taxon>
        <taxon>Dikarya</taxon>
        <taxon>Basidiomycota</taxon>
        <taxon>Agaricomycotina</taxon>
        <taxon>Agaricomycetes</taxon>
        <taxon>Polyporales</taxon>
        <taxon>Fibroporiaceae</taxon>
        <taxon>Fibroporia</taxon>
    </lineage>
</organism>